<comment type="similarity">
    <text evidence="5">Belongs to the protein N5-glutamine methyltransferase family. PrmC subfamily.</text>
</comment>
<gene>
    <name evidence="5" type="primary">prmC</name>
    <name evidence="8" type="ORF">BIY37_06580</name>
</gene>
<dbReference type="InterPro" id="IPR004556">
    <property type="entry name" value="HemK-like"/>
</dbReference>
<dbReference type="PANTHER" id="PTHR18895:SF74">
    <property type="entry name" value="MTRF1L RELEASE FACTOR GLUTAMINE METHYLTRANSFERASE"/>
    <property type="match status" value="1"/>
</dbReference>
<dbReference type="AlphaFoldDB" id="A0A1V6M090"/>
<dbReference type="PROSITE" id="PS00092">
    <property type="entry name" value="N6_MTASE"/>
    <property type="match status" value="1"/>
</dbReference>
<dbReference type="PANTHER" id="PTHR18895">
    <property type="entry name" value="HEMK METHYLTRANSFERASE"/>
    <property type="match status" value="1"/>
</dbReference>
<name>A0A1V6M090_9BACT</name>
<feature type="domain" description="Release factor glutamine methyltransferase N-terminal" evidence="7">
    <location>
        <begin position="14"/>
        <end position="82"/>
    </location>
</feature>
<comment type="catalytic activity">
    <reaction evidence="4 5">
        <text>L-glutaminyl-[peptide chain release factor] + S-adenosyl-L-methionine = N(5)-methyl-L-glutaminyl-[peptide chain release factor] + S-adenosyl-L-homocysteine + H(+)</text>
        <dbReference type="Rhea" id="RHEA:42896"/>
        <dbReference type="Rhea" id="RHEA-COMP:10271"/>
        <dbReference type="Rhea" id="RHEA-COMP:10272"/>
        <dbReference type="ChEBI" id="CHEBI:15378"/>
        <dbReference type="ChEBI" id="CHEBI:30011"/>
        <dbReference type="ChEBI" id="CHEBI:57856"/>
        <dbReference type="ChEBI" id="CHEBI:59789"/>
        <dbReference type="ChEBI" id="CHEBI:61891"/>
        <dbReference type="EC" id="2.1.1.297"/>
    </reaction>
</comment>
<dbReference type="Proteomes" id="UP000242219">
    <property type="component" value="Unassembled WGS sequence"/>
</dbReference>
<dbReference type="InterPro" id="IPR007848">
    <property type="entry name" value="Small_mtfrase_dom"/>
</dbReference>
<evidence type="ECO:0000259" key="6">
    <source>
        <dbReference type="Pfam" id="PF05175"/>
    </source>
</evidence>
<keyword evidence="1 5" id="KW-0489">Methyltransferase</keyword>
<evidence type="ECO:0000256" key="5">
    <source>
        <dbReference type="HAMAP-Rule" id="MF_02126"/>
    </source>
</evidence>
<dbReference type="InterPro" id="IPR050320">
    <property type="entry name" value="N5-glutamine_MTase"/>
</dbReference>
<dbReference type="InterPro" id="IPR002052">
    <property type="entry name" value="DNA_methylase_N6_adenine_CS"/>
</dbReference>
<dbReference type="NCBIfam" id="TIGR00536">
    <property type="entry name" value="hemK_fam"/>
    <property type="match status" value="1"/>
</dbReference>
<dbReference type="GO" id="GO:0102559">
    <property type="term" value="F:peptide chain release factor N(5)-glutamine methyltransferase activity"/>
    <property type="evidence" value="ECO:0007669"/>
    <property type="project" value="UniProtKB-EC"/>
</dbReference>
<accession>A0A1V6M090</accession>
<protein>
    <recommendedName>
        <fullName evidence="5">Release factor glutamine methyltransferase</fullName>
        <shortName evidence="5">RF MTase</shortName>
        <ecNumber evidence="5">2.1.1.297</ecNumber>
    </recommendedName>
    <alternativeName>
        <fullName evidence="5">N5-glutamine methyltransferase PrmC</fullName>
    </alternativeName>
    <alternativeName>
        <fullName evidence="5">Protein-(glutamine-N5) MTase PrmC</fullName>
    </alternativeName>
    <alternativeName>
        <fullName evidence="5">Protein-glutamine N-methyltransferase PrmC</fullName>
    </alternativeName>
</protein>
<evidence type="ECO:0000259" key="7">
    <source>
        <dbReference type="Pfam" id="PF17827"/>
    </source>
</evidence>
<keyword evidence="3 5" id="KW-0949">S-adenosyl-L-methionine</keyword>
<sequence>MKTQSPHEYTVSSLIRYGSRELKAHEIDNARLDAEVILSHLLCCRRLDLYVHPDKPVENSVVAIYQDAIQKRGQKVPLQYITHQTEFMSLDFYVDERVLIPRPETELLVETVIEKSKIMSAADEIILVDIGTGSGAIAITLAKKMEKARVFAVDISAGALDVARMNARRHEVLHKITFLCGDTFGPLKEYGLESKVHFIVTNPPYVSSDEFRYLPKEVRDYEPYIALVSGCDGLLIFRRIIAQVKQWLLPSGFLLFEVGERQAQPVIQLLEDRGCFKRPSSIKDYQNIDRIIVAQMEDECGQNCH</sequence>
<evidence type="ECO:0000256" key="4">
    <source>
        <dbReference type="ARBA" id="ARBA00048391"/>
    </source>
</evidence>
<keyword evidence="2 5" id="KW-0808">Transferase</keyword>
<comment type="function">
    <text evidence="5">Methylates the class 1 translation termination release factors RF1/PrfA and RF2/PrfB on the glutamine residue of the universally conserved GGQ motif.</text>
</comment>
<proteinExistence type="inferred from homology"/>
<feature type="binding site" evidence="5">
    <location>
        <begin position="202"/>
        <end position="205"/>
    </location>
    <ligand>
        <name>substrate</name>
    </ligand>
</feature>
<organism evidence="8 9">
    <name type="scientific">Candidatus Brocadia sapporoensis</name>
    <dbReference type="NCBI Taxonomy" id="392547"/>
    <lineage>
        <taxon>Bacteria</taxon>
        <taxon>Pseudomonadati</taxon>
        <taxon>Planctomycetota</taxon>
        <taxon>Candidatus Brocadiia</taxon>
        <taxon>Candidatus Brocadiales</taxon>
        <taxon>Candidatus Brocadiaceae</taxon>
        <taxon>Candidatus Brocadia</taxon>
    </lineage>
</organism>
<dbReference type="GO" id="GO:0032259">
    <property type="term" value="P:methylation"/>
    <property type="evidence" value="ECO:0007669"/>
    <property type="project" value="UniProtKB-KW"/>
</dbReference>
<dbReference type="InterPro" id="IPR040758">
    <property type="entry name" value="PrmC_N"/>
</dbReference>
<feature type="binding site" evidence="5">
    <location>
        <position position="202"/>
    </location>
    <ligand>
        <name>S-adenosyl-L-methionine</name>
        <dbReference type="ChEBI" id="CHEBI:59789"/>
    </ligand>
</feature>
<dbReference type="HAMAP" id="MF_02126">
    <property type="entry name" value="RF_methyltr_PrmC"/>
    <property type="match status" value="1"/>
</dbReference>
<dbReference type="InterPro" id="IPR019874">
    <property type="entry name" value="RF_methyltr_PrmC"/>
</dbReference>
<keyword evidence="9" id="KW-1185">Reference proteome</keyword>
<reference evidence="8 9" key="1">
    <citation type="journal article" date="2016" name="Genome Announc.">
        <title>Draft Genome Sequence of the Anaerobic Ammonium-Oxidizing Bacterium 'Candidatus Brocadia sp. 40'.</title>
        <authorList>
            <person name="Ali M."/>
            <person name="Haroon M.F."/>
            <person name="Narita Y."/>
            <person name="Zhang L."/>
            <person name="Rangel Shaw D."/>
            <person name="Okabe S."/>
            <person name="Saikaly P.E."/>
        </authorList>
    </citation>
    <scope>NUCLEOTIDE SEQUENCE [LARGE SCALE GENOMIC DNA]</scope>
    <source>
        <strain evidence="8 9">40</strain>
    </source>
</reference>
<evidence type="ECO:0000313" key="8">
    <source>
        <dbReference type="EMBL" id="OQD45808.1"/>
    </source>
</evidence>
<feature type="binding site" evidence="5">
    <location>
        <position position="154"/>
    </location>
    <ligand>
        <name>S-adenosyl-L-methionine</name>
        <dbReference type="ChEBI" id="CHEBI:59789"/>
    </ligand>
</feature>
<dbReference type="EC" id="2.1.1.297" evidence="5"/>
<evidence type="ECO:0000313" key="9">
    <source>
        <dbReference type="Proteomes" id="UP000242219"/>
    </source>
</evidence>
<comment type="caution">
    <text evidence="5">Lacks conserved residue(s) required for the propagation of feature annotation.</text>
</comment>
<dbReference type="Gene3D" id="3.40.50.150">
    <property type="entry name" value="Vaccinia Virus protein VP39"/>
    <property type="match status" value="1"/>
</dbReference>
<dbReference type="GO" id="GO:0003676">
    <property type="term" value="F:nucleic acid binding"/>
    <property type="evidence" value="ECO:0007669"/>
    <property type="project" value="InterPro"/>
</dbReference>
<dbReference type="NCBIfam" id="TIGR03534">
    <property type="entry name" value="RF_mod_PrmC"/>
    <property type="match status" value="1"/>
</dbReference>
<dbReference type="Gene3D" id="1.10.8.10">
    <property type="entry name" value="DNA helicase RuvA subunit, C-terminal domain"/>
    <property type="match status" value="1"/>
</dbReference>
<dbReference type="Pfam" id="PF17827">
    <property type="entry name" value="PrmC_N"/>
    <property type="match status" value="1"/>
</dbReference>
<dbReference type="Pfam" id="PF05175">
    <property type="entry name" value="MTS"/>
    <property type="match status" value="1"/>
</dbReference>
<dbReference type="CDD" id="cd02440">
    <property type="entry name" value="AdoMet_MTases"/>
    <property type="match status" value="1"/>
</dbReference>
<dbReference type="EMBL" id="MJUW02000074">
    <property type="protein sequence ID" value="OQD45808.1"/>
    <property type="molecule type" value="Genomic_DNA"/>
</dbReference>
<comment type="caution">
    <text evidence="8">The sequence shown here is derived from an EMBL/GenBank/DDBJ whole genome shotgun (WGS) entry which is preliminary data.</text>
</comment>
<evidence type="ECO:0000256" key="3">
    <source>
        <dbReference type="ARBA" id="ARBA00022691"/>
    </source>
</evidence>
<feature type="binding site" evidence="5">
    <location>
        <begin position="131"/>
        <end position="135"/>
    </location>
    <ligand>
        <name>S-adenosyl-L-methionine</name>
        <dbReference type="ChEBI" id="CHEBI:59789"/>
    </ligand>
</feature>
<evidence type="ECO:0000256" key="2">
    <source>
        <dbReference type="ARBA" id="ARBA00022679"/>
    </source>
</evidence>
<feature type="domain" description="Methyltransferase small" evidence="6">
    <location>
        <begin position="105"/>
        <end position="209"/>
    </location>
</feature>
<dbReference type="InterPro" id="IPR029063">
    <property type="entry name" value="SAM-dependent_MTases_sf"/>
</dbReference>
<evidence type="ECO:0000256" key="1">
    <source>
        <dbReference type="ARBA" id="ARBA00022603"/>
    </source>
</evidence>
<dbReference type="SUPFAM" id="SSF53335">
    <property type="entry name" value="S-adenosyl-L-methionine-dependent methyltransferases"/>
    <property type="match status" value="1"/>
</dbReference>